<evidence type="ECO:0000259" key="1">
    <source>
        <dbReference type="PROSITE" id="PS50197"/>
    </source>
</evidence>
<feature type="non-terminal residue" evidence="2">
    <location>
        <position position="1"/>
    </location>
</feature>
<evidence type="ECO:0000313" key="2">
    <source>
        <dbReference type="EMBL" id="CAB0001658.1"/>
    </source>
</evidence>
<dbReference type="OrthoDB" id="26681at2759"/>
<accession>A0A6H5GFF0</accession>
<dbReference type="InterPro" id="IPR000409">
    <property type="entry name" value="BEACH_dom"/>
</dbReference>
<dbReference type="SMART" id="SM01026">
    <property type="entry name" value="Beach"/>
    <property type="match status" value="1"/>
</dbReference>
<name>A0A6H5GFF0_9HEMI</name>
<feature type="domain" description="BEACH" evidence="1">
    <location>
        <begin position="402"/>
        <end position="570"/>
    </location>
</feature>
<reference evidence="2 3" key="1">
    <citation type="submission" date="2020-02" db="EMBL/GenBank/DDBJ databases">
        <authorList>
            <person name="Ferguson B K."/>
        </authorList>
    </citation>
    <scope>NUCLEOTIDE SEQUENCE [LARGE SCALE GENOMIC DNA]</scope>
</reference>
<dbReference type="Gene3D" id="1.10.1540.10">
    <property type="entry name" value="BEACH domain"/>
    <property type="match status" value="1"/>
</dbReference>
<dbReference type="PROSITE" id="PS50197">
    <property type="entry name" value="BEACH"/>
    <property type="match status" value="1"/>
</dbReference>
<dbReference type="AlphaFoldDB" id="A0A6H5GFF0"/>
<organism evidence="2 3">
    <name type="scientific">Nesidiocoris tenuis</name>
    <dbReference type="NCBI Taxonomy" id="355587"/>
    <lineage>
        <taxon>Eukaryota</taxon>
        <taxon>Metazoa</taxon>
        <taxon>Ecdysozoa</taxon>
        <taxon>Arthropoda</taxon>
        <taxon>Hexapoda</taxon>
        <taxon>Insecta</taxon>
        <taxon>Pterygota</taxon>
        <taxon>Neoptera</taxon>
        <taxon>Paraneoptera</taxon>
        <taxon>Hemiptera</taxon>
        <taxon>Heteroptera</taxon>
        <taxon>Panheteroptera</taxon>
        <taxon>Cimicomorpha</taxon>
        <taxon>Miridae</taxon>
        <taxon>Dicyphina</taxon>
        <taxon>Nesidiocoris</taxon>
    </lineage>
</organism>
<sequence length="570" mass="63800">IGYVEEGDDNVTIGLLELLRDQILVMPDNVAHNALPNVLTPESFIVMANHSNTKITTAVVKSGDWRDLLNYGLVESLLKALVCLIHQKKYVISDLCVPESNIIVCDINNFLSLIAIYAVQTSGSNNVNMQLERTLALFLWDIRYQSGISESDARVCEELSSKMEEWCSTQVLGLVNGSNVITVPTVLEACVEAGVARNEWREQHMLQVHKVVHKHEPLVLGVMERAERVTREVVSNQSYQRKLFLESFKSDLVTKVQAVFSWKQIVANLTHERAVWHFPDSYPRSWELDPTEGPARVRNRLRRCRLNIADKYFKPGRANASQAPPPLDFIFKESMSTSSVLIDRLHYDSKIRHMCKASVISPDDELPGELLIGHCCLYFVPTNMGAMDRDNFMAALLDCELHNRVASEPLGDAVDLWREGHLTNWHYLSILNTHSGRSYNDLMQYPVLPFILSDYTSSVLDLTDAKSFRSLWPFRRRRTSSTTSTIIITLIVIGYNSQINLVSISDTLGDIATVGQDPGGGSNLRLHSINGLLVGSVTTREQITALCFSSAPEGVSVNVVACGMCDGHIR</sequence>
<dbReference type="PANTHER" id="PTHR13743">
    <property type="entry name" value="BEIGE/BEACH-RELATED"/>
    <property type="match status" value="1"/>
</dbReference>
<keyword evidence="3" id="KW-1185">Reference proteome</keyword>
<dbReference type="SUPFAM" id="SSF81837">
    <property type="entry name" value="BEACH domain"/>
    <property type="match status" value="1"/>
</dbReference>
<protein>
    <recommendedName>
        <fullName evidence="1">BEACH domain-containing protein</fullName>
    </recommendedName>
</protein>
<proteinExistence type="predicted"/>
<dbReference type="InterPro" id="IPR050865">
    <property type="entry name" value="BEACH_Domain"/>
</dbReference>
<dbReference type="PANTHER" id="PTHR13743:SF86">
    <property type="entry name" value="LYSOSOMAL-TRAFFICKING REGULATOR"/>
    <property type="match status" value="1"/>
</dbReference>
<dbReference type="InterPro" id="IPR036372">
    <property type="entry name" value="BEACH_dom_sf"/>
</dbReference>
<evidence type="ECO:0000313" key="3">
    <source>
        <dbReference type="Proteomes" id="UP000479000"/>
    </source>
</evidence>
<dbReference type="Pfam" id="PF02138">
    <property type="entry name" value="Beach"/>
    <property type="match status" value="1"/>
</dbReference>
<gene>
    <name evidence="2" type="ORF">NTEN_LOCUS7445</name>
</gene>
<dbReference type="Proteomes" id="UP000479000">
    <property type="component" value="Unassembled WGS sequence"/>
</dbReference>
<dbReference type="EMBL" id="CADCXU010011257">
    <property type="protein sequence ID" value="CAB0001658.1"/>
    <property type="molecule type" value="Genomic_DNA"/>
</dbReference>